<reference evidence="1" key="1">
    <citation type="submission" date="2020-05" db="EMBL/GenBank/DDBJ databases">
        <title>Large-scale comparative analyses of tick genomes elucidate their genetic diversity and vector capacities.</title>
        <authorList>
            <person name="Jia N."/>
            <person name="Wang J."/>
            <person name="Shi W."/>
            <person name="Du L."/>
            <person name="Sun Y."/>
            <person name="Zhan W."/>
            <person name="Jiang J."/>
            <person name="Wang Q."/>
            <person name="Zhang B."/>
            <person name="Ji P."/>
            <person name="Sakyi L.B."/>
            <person name="Cui X."/>
            <person name="Yuan T."/>
            <person name="Jiang B."/>
            <person name="Yang W."/>
            <person name="Lam T.T.-Y."/>
            <person name="Chang Q."/>
            <person name="Ding S."/>
            <person name="Wang X."/>
            <person name="Zhu J."/>
            <person name="Ruan X."/>
            <person name="Zhao L."/>
            <person name="Wei J."/>
            <person name="Que T."/>
            <person name="Du C."/>
            <person name="Cheng J."/>
            <person name="Dai P."/>
            <person name="Han X."/>
            <person name="Huang E."/>
            <person name="Gao Y."/>
            <person name="Liu J."/>
            <person name="Shao H."/>
            <person name="Ye R."/>
            <person name="Li L."/>
            <person name="Wei W."/>
            <person name="Wang X."/>
            <person name="Wang C."/>
            <person name="Yang T."/>
            <person name="Huo Q."/>
            <person name="Li W."/>
            <person name="Guo W."/>
            <person name="Chen H."/>
            <person name="Zhou L."/>
            <person name="Ni X."/>
            <person name="Tian J."/>
            <person name="Zhou Y."/>
            <person name="Sheng Y."/>
            <person name="Liu T."/>
            <person name="Pan Y."/>
            <person name="Xia L."/>
            <person name="Li J."/>
            <person name="Zhao F."/>
            <person name="Cao W."/>
        </authorList>
    </citation>
    <scope>NUCLEOTIDE SEQUENCE</scope>
    <source>
        <strain evidence="1">Dsil-2018</strain>
    </source>
</reference>
<dbReference type="EMBL" id="CM023480">
    <property type="protein sequence ID" value="KAH7970839.1"/>
    <property type="molecule type" value="Genomic_DNA"/>
</dbReference>
<keyword evidence="2" id="KW-1185">Reference proteome</keyword>
<accession>A0ACB8DJT9</accession>
<organism evidence="1 2">
    <name type="scientific">Dermacentor silvarum</name>
    <name type="common">Tick</name>
    <dbReference type="NCBI Taxonomy" id="543639"/>
    <lineage>
        <taxon>Eukaryota</taxon>
        <taxon>Metazoa</taxon>
        <taxon>Ecdysozoa</taxon>
        <taxon>Arthropoda</taxon>
        <taxon>Chelicerata</taxon>
        <taxon>Arachnida</taxon>
        <taxon>Acari</taxon>
        <taxon>Parasitiformes</taxon>
        <taxon>Ixodida</taxon>
        <taxon>Ixodoidea</taxon>
        <taxon>Ixodidae</taxon>
        <taxon>Rhipicephalinae</taxon>
        <taxon>Dermacentor</taxon>
    </lineage>
</organism>
<gene>
    <name evidence="1" type="ORF">HPB49_015898</name>
</gene>
<name>A0ACB8DJT9_DERSI</name>
<dbReference type="Proteomes" id="UP000821865">
    <property type="component" value="Chromosome 11"/>
</dbReference>
<evidence type="ECO:0000313" key="2">
    <source>
        <dbReference type="Proteomes" id="UP000821865"/>
    </source>
</evidence>
<sequence length="738" mass="83683">MEAYLTSHFTTLQDNPQAHAPQDINTSTDKMNMRKQEHSILNPISTTELKRRISDLKNQKATGPDDIPNEFLKALKTKARGTLRQYFNNILESGQIPPAWKEAKVTLIHKGKGKPLEQLNAYRPISIISNVQKLFSAILNRRLQKLCESNNIFPESQNGFRPNRRTSDHIFTLTQALEMKNKEKSTLYLAFLDMEKAYDSVPHSRLWQKLQGIGLESKGIDLLKDLYTGCTAVYRLNELRSKKVQQKIGLKQGCPLSPTLFNVYITQLLQTLDIEGPGLRLSTITTDGQEEYTKISCLAFADDIVLLAESAADLQDQLDICSRVAGNDQLRFNTEKTQWLGININNTGNEFTLQGNLIKKTSEYKYLGVTLGDQPNYLDQHQIALVKKSNRLKGNIWNLARHSYNPYTVGRTLWKAIAVPATTYADDALAYSSETIKCLERHQIELGRWLLGGSVATANAAVSGEMSWSSYEAREARSKLQYAGRLKFMANTNYSRRIYLHLRYKNIKTAWIRKYTSLNTKYNQNSKHHETKTETEWRKAVIKEINDAETSIWRTTVTKKQSLALYHQHKPEPSPSPHYRGDRGSALLFQARTGALLTNQRRHELFDVDPTCRLCGAQEETLIHVLQQCPRLPPDPQPCTLAESLALTGNTEEERAARAEVTKTRLEQWEHQGSYSHPVTVTVTDAGHAKCASLCRLQLIATDEAATRFWMGRAHLTPAWLVDRIVLASVISETTGEQ</sequence>
<comment type="caution">
    <text evidence="1">The sequence shown here is derived from an EMBL/GenBank/DDBJ whole genome shotgun (WGS) entry which is preliminary data.</text>
</comment>
<proteinExistence type="predicted"/>
<evidence type="ECO:0000313" key="1">
    <source>
        <dbReference type="EMBL" id="KAH7970839.1"/>
    </source>
</evidence>
<protein>
    <submittedName>
        <fullName evidence="1">Uncharacterized protein</fullName>
    </submittedName>
</protein>